<dbReference type="EMBL" id="CAJNDS010001968">
    <property type="protein sequence ID" value="CAE7293172.1"/>
    <property type="molecule type" value="Genomic_DNA"/>
</dbReference>
<dbReference type="GO" id="GO:0001518">
    <property type="term" value="C:voltage-gated sodium channel complex"/>
    <property type="evidence" value="ECO:0007669"/>
    <property type="project" value="TreeGrafter"/>
</dbReference>
<feature type="domain" description="Ion transport" evidence="6">
    <location>
        <begin position="11"/>
        <end position="189"/>
    </location>
</feature>
<dbReference type="PANTHER" id="PTHR10037:SF62">
    <property type="entry name" value="SODIUM CHANNEL PROTEIN 60E"/>
    <property type="match status" value="1"/>
</dbReference>
<feature type="transmembrane region" description="Helical" evidence="5">
    <location>
        <begin position="133"/>
        <end position="157"/>
    </location>
</feature>
<dbReference type="Gene3D" id="1.20.120.350">
    <property type="entry name" value="Voltage-gated potassium channels. Chain C"/>
    <property type="match status" value="1"/>
</dbReference>
<keyword evidence="2 5" id="KW-0812">Transmembrane</keyword>
<comment type="caution">
    <text evidence="7">The sequence shown here is derived from an EMBL/GenBank/DDBJ whole genome shotgun (WGS) entry which is preliminary data.</text>
</comment>
<reference evidence="7" key="1">
    <citation type="submission" date="2021-02" db="EMBL/GenBank/DDBJ databases">
        <authorList>
            <person name="Dougan E. K."/>
            <person name="Rhodes N."/>
            <person name="Thang M."/>
            <person name="Chan C."/>
        </authorList>
    </citation>
    <scope>NUCLEOTIDE SEQUENCE</scope>
</reference>
<dbReference type="AlphaFoldDB" id="A0A812N7I6"/>
<dbReference type="Proteomes" id="UP000604046">
    <property type="component" value="Unassembled WGS sequence"/>
</dbReference>
<dbReference type="InterPro" id="IPR005821">
    <property type="entry name" value="Ion_trans_dom"/>
</dbReference>
<evidence type="ECO:0000256" key="3">
    <source>
        <dbReference type="ARBA" id="ARBA00022989"/>
    </source>
</evidence>
<dbReference type="Gene3D" id="1.10.287.70">
    <property type="match status" value="1"/>
</dbReference>
<evidence type="ECO:0000256" key="2">
    <source>
        <dbReference type="ARBA" id="ARBA00022692"/>
    </source>
</evidence>
<keyword evidence="4 5" id="KW-0472">Membrane</keyword>
<keyword evidence="3 5" id="KW-1133">Transmembrane helix</keyword>
<organism evidence="7 8">
    <name type="scientific">Symbiodinium natans</name>
    <dbReference type="NCBI Taxonomy" id="878477"/>
    <lineage>
        <taxon>Eukaryota</taxon>
        <taxon>Sar</taxon>
        <taxon>Alveolata</taxon>
        <taxon>Dinophyceae</taxon>
        <taxon>Suessiales</taxon>
        <taxon>Symbiodiniaceae</taxon>
        <taxon>Symbiodinium</taxon>
    </lineage>
</organism>
<dbReference type="OrthoDB" id="10387770at2759"/>
<dbReference type="InterPro" id="IPR027359">
    <property type="entry name" value="Volt_channel_dom_sf"/>
</dbReference>
<sequence length="228" mass="26045">MAVMVDVLPGIVIVLNAIVLGISSDVAEDHVVWQVFNVFFLAFYTLEFIVKLAMFGWRWYFLGEDWAWNYFDLFCVALSWVEESTTWIVRAMSSASDEPLDLNAMVFIRMLRLTRLVRLVRTLRFEIFYELKMMVLGVVSGMRVLFWAMVLLIVIIYTTGVAAKNMIGQHEPEFRDVPSAMFSIFRCFTDGCDAYDGTPLTVYATTMAFSSSHLGTESKEQARISMPG</sequence>
<evidence type="ECO:0000259" key="6">
    <source>
        <dbReference type="Pfam" id="PF00520"/>
    </source>
</evidence>
<name>A0A812N7I6_9DINO</name>
<dbReference type="InterPro" id="IPR043203">
    <property type="entry name" value="VGCC_Ca_Na"/>
</dbReference>
<keyword evidence="8" id="KW-1185">Reference proteome</keyword>
<evidence type="ECO:0000256" key="5">
    <source>
        <dbReference type="SAM" id="Phobius"/>
    </source>
</evidence>
<feature type="transmembrane region" description="Helical" evidence="5">
    <location>
        <begin position="30"/>
        <end position="50"/>
    </location>
</feature>
<protein>
    <submittedName>
        <fullName evidence="7">CACNA1S protein</fullName>
    </submittedName>
</protein>
<dbReference type="PANTHER" id="PTHR10037">
    <property type="entry name" value="VOLTAGE-GATED CATION CHANNEL CALCIUM AND SODIUM"/>
    <property type="match status" value="1"/>
</dbReference>
<evidence type="ECO:0000313" key="8">
    <source>
        <dbReference type="Proteomes" id="UP000604046"/>
    </source>
</evidence>
<dbReference type="SUPFAM" id="SSF81324">
    <property type="entry name" value="Voltage-gated potassium channels"/>
    <property type="match status" value="1"/>
</dbReference>
<evidence type="ECO:0000256" key="4">
    <source>
        <dbReference type="ARBA" id="ARBA00023136"/>
    </source>
</evidence>
<dbReference type="GO" id="GO:0005248">
    <property type="term" value="F:voltage-gated sodium channel activity"/>
    <property type="evidence" value="ECO:0007669"/>
    <property type="project" value="TreeGrafter"/>
</dbReference>
<evidence type="ECO:0000313" key="7">
    <source>
        <dbReference type="EMBL" id="CAE7293172.1"/>
    </source>
</evidence>
<feature type="transmembrane region" description="Helical" evidence="5">
    <location>
        <begin position="7"/>
        <end position="24"/>
    </location>
</feature>
<proteinExistence type="predicted"/>
<accession>A0A812N7I6</accession>
<gene>
    <name evidence="7" type="primary">CACNA1S</name>
    <name evidence="7" type="ORF">SNAT2548_LOCUS15448</name>
</gene>
<dbReference type="Pfam" id="PF00520">
    <property type="entry name" value="Ion_trans"/>
    <property type="match status" value="1"/>
</dbReference>
<comment type="subcellular location">
    <subcellularLocation>
        <location evidence="1">Membrane</location>
        <topology evidence="1">Multi-pass membrane protein</topology>
    </subcellularLocation>
</comment>
<evidence type="ECO:0000256" key="1">
    <source>
        <dbReference type="ARBA" id="ARBA00004141"/>
    </source>
</evidence>